<accession>A0AA40IU35</accession>
<name>A0AA40IU35_CLONO</name>
<dbReference type="RefSeq" id="WP_039219313.1">
    <property type="nucleotide sequence ID" value="NZ_JENW01000066.1"/>
</dbReference>
<evidence type="ECO:0000313" key="1">
    <source>
        <dbReference type="EMBL" id="KEI16289.1"/>
    </source>
</evidence>
<comment type="caution">
    <text evidence="1">The sequence shown here is derived from an EMBL/GenBank/DDBJ whole genome shotgun (WGS) entry which is preliminary data.</text>
</comment>
<gene>
    <name evidence="1" type="ORF">Z959_10430</name>
</gene>
<dbReference type="AlphaFoldDB" id="A0AA40IU35"/>
<proteinExistence type="predicted"/>
<reference evidence="1 2" key="1">
    <citation type="submission" date="2014-02" db="EMBL/GenBank/DDBJ databases">
        <title>Plasmidome dynamics in the species complex Clostridium novyi sensu lato converts strains of independent lineages into distinctly different pathogens.</title>
        <authorList>
            <person name="Skarin H."/>
            <person name="Segerman B."/>
        </authorList>
    </citation>
    <scope>NUCLEOTIDE SEQUENCE [LARGE SCALE GENOMIC DNA]</scope>
    <source>
        <strain evidence="1 2">ATCC 27606</strain>
    </source>
</reference>
<keyword evidence="2" id="KW-1185">Reference proteome</keyword>
<dbReference type="Proteomes" id="UP000027770">
    <property type="component" value="Unassembled WGS sequence"/>
</dbReference>
<organism evidence="1 2">
    <name type="scientific">Clostridium novyi B str. ATCC 27606</name>
    <dbReference type="NCBI Taxonomy" id="1443123"/>
    <lineage>
        <taxon>Bacteria</taxon>
        <taxon>Bacillati</taxon>
        <taxon>Bacillota</taxon>
        <taxon>Clostridia</taxon>
        <taxon>Eubacteriales</taxon>
        <taxon>Clostridiaceae</taxon>
        <taxon>Clostridium</taxon>
    </lineage>
</organism>
<dbReference type="EMBL" id="JENW01000066">
    <property type="protein sequence ID" value="KEI16289.1"/>
    <property type="molecule type" value="Genomic_DNA"/>
</dbReference>
<protein>
    <submittedName>
        <fullName evidence="1">Uncharacterized protein</fullName>
    </submittedName>
</protein>
<sequence length="509" mass="59765">MKTTKNYGYTLKKLLSFTDTKFMVLSKAVGYDISYISKWCNNIKIPTLKNINSINEKASIIFAGEIMKQDKVKDFYKIFEIQEPVNLNNLIISDILQEEIYDLLDSAYRKSEDDLCDKTEKKQEESQIIVGKNQVTNFIKELICSTIENSTSDIELLSTMDICKSTSKINLDIMEEFKFDGIRVNAKIGFDMDEFEKDPNFYLWRMYVILNKRWNVEFDFFDNKNMDKLNIIAIRDKFVITCSMDSDGLIEVATVITDKEMVNSIYDKTISKFRMGDILIRSAETSGMELGGYRTDFYSNNEFQFLSTNGFEFLLPSDVISDIIDTAYDQGFGDDTSFLIKKLQITWEERFEKSKINFIILKSTLMKYIEDGEIFYTYIRYKLSTQQRKEHARSIVESMKKNNNIKIIVLDDERFNYNLNFFKISAYVNSKKVFFKKNLKCTPGCTPLFYTIANEKLVKYINQYFSYIKNKEFCVEYNAEDVEEFLDKYGTMFFRMIEAKNCSKKSDLD</sequence>
<evidence type="ECO:0000313" key="2">
    <source>
        <dbReference type="Proteomes" id="UP000027770"/>
    </source>
</evidence>